<dbReference type="AlphaFoldDB" id="A0A6L8W568"/>
<evidence type="ECO:0000313" key="4">
    <source>
        <dbReference type="Proteomes" id="UP000476030"/>
    </source>
</evidence>
<evidence type="ECO:0000256" key="2">
    <source>
        <dbReference type="SAM" id="Phobius"/>
    </source>
</evidence>
<evidence type="ECO:0000313" key="3">
    <source>
        <dbReference type="EMBL" id="MZR30238.1"/>
    </source>
</evidence>
<sequence>MSKLIQCPVCGNSISVNATSCPSCGEPIAEQVSHQIQSEKAEKISKLLARKKRNKSIFVSLMAICFIVFIVLPILSNFGGVDMEELKKTDPDKYEQLMKEKAKKEKEEAERLAAQKKEEAEDRRAGFHCLSPWDGSHRRVSQQVEEMMREPDSFEHIETRISPVNSNGNHNLVMTYRARNGFGGMSIGKATAIIKNSNCEATILSTE</sequence>
<reference evidence="3 4" key="1">
    <citation type="submission" date="2019-12" db="EMBL/GenBank/DDBJ databases">
        <title>Snethiella sp. nov. sp. isolated from sea sand.</title>
        <authorList>
            <person name="Kim J."/>
            <person name="Jeong S.E."/>
            <person name="Jung H.S."/>
            <person name="Jeon C.O."/>
        </authorList>
    </citation>
    <scope>NUCLEOTIDE SEQUENCE [LARGE SCALE GENOMIC DNA]</scope>
    <source>
        <strain evidence="3 4">DP05</strain>
    </source>
</reference>
<comment type="caution">
    <text evidence="3">The sequence shown here is derived from an EMBL/GenBank/DDBJ whole genome shotgun (WGS) entry which is preliminary data.</text>
</comment>
<dbReference type="EMBL" id="WTUW01000002">
    <property type="protein sequence ID" value="MZR30238.1"/>
    <property type="molecule type" value="Genomic_DNA"/>
</dbReference>
<organism evidence="3 4">
    <name type="scientific">Sneathiella litorea</name>
    <dbReference type="NCBI Taxonomy" id="2606216"/>
    <lineage>
        <taxon>Bacteria</taxon>
        <taxon>Pseudomonadati</taxon>
        <taxon>Pseudomonadota</taxon>
        <taxon>Alphaproteobacteria</taxon>
        <taxon>Sneathiellales</taxon>
        <taxon>Sneathiellaceae</taxon>
        <taxon>Sneathiella</taxon>
    </lineage>
</organism>
<keyword evidence="2" id="KW-0812">Transmembrane</keyword>
<dbReference type="Proteomes" id="UP000476030">
    <property type="component" value="Unassembled WGS sequence"/>
</dbReference>
<dbReference type="RefSeq" id="WP_161314837.1">
    <property type="nucleotide sequence ID" value="NZ_WTUW01000002.1"/>
</dbReference>
<evidence type="ECO:0008006" key="5">
    <source>
        <dbReference type="Google" id="ProtNLM"/>
    </source>
</evidence>
<proteinExistence type="predicted"/>
<accession>A0A6L8W568</accession>
<feature type="transmembrane region" description="Helical" evidence="2">
    <location>
        <begin position="56"/>
        <end position="75"/>
    </location>
</feature>
<protein>
    <recommendedName>
        <fullName evidence="5">Zinc-ribbon domain-containing protein</fullName>
    </recommendedName>
</protein>
<gene>
    <name evidence="3" type="ORF">GQE98_06265</name>
</gene>
<keyword evidence="1" id="KW-0175">Coiled coil</keyword>
<keyword evidence="4" id="KW-1185">Reference proteome</keyword>
<keyword evidence="2" id="KW-0472">Membrane</keyword>
<feature type="coiled-coil region" evidence="1">
    <location>
        <begin position="95"/>
        <end position="123"/>
    </location>
</feature>
<keyword evidence="2" id="KW-1133">Transmembrane helix</keyword>
<name>A0A6L8W568_9PROT</name>
<evidence type="ECO:0000256" key="1">
    <source>
        <dbReference type="SAM" id="Coils"/>
    </source>
</evidence>